<dbReference type="Proteomes" id="UP000325902">
    <property type="component" value="Unassembled WGS sequence"/>
</dbReference>
<evidence type="ECO:0000313" key="1">
    <source>
        <dbReference type="EMBL" id="KAB2572222.1"/>
    </source>
</evidence>
<evidence type="ECO:0000313" key="2">
    <source>
        <dbReference type="EMBL" id="KAF9629864.1"/>
    </source>
</evidence>
<sequence>MAMNDVIVASSGLAYRVHDSIEQNAREGLVADGNFQVVGFALTTMNRDYMFYVRDGANCWGLTHALWLMDQVLLTASQSGFNIARKVFLFSDGTARGEDEPPQQLPSTARVIDTIKIENLIRWRGWNFRPALSPDNGSAGQGAGGANQDGGPLEDRLELLHWVLEPSKESQDEFGKSVRIFEARNEQILRDVWSGFKRLTGLLLHNVEFGPQLDAILTADFTLSARLVKLKFEYEKTFEEFDALKNALYRQGANHVVEYAEKLRGHADNIANLYIEWGARKPGHVWYMAGLLLEILFGVVTRDFNMYGNSQQTGGNDSSMGNLYVRLVRGQQLFVVGTLDAMHASILKSHQPSFDSIRVCWRRVDEDDSFASTFNRVLEKASLGP</sequence>
<reference evidence="2" key="1">
    <citation type="submission" date="2016-08" db="EMBL/GenBank/DDBJ databases">
        <authorList>
            <person name="Yan J."/>
        </authorList>
    </citation>
    <scope>NUCLEOTIDE SEQUENCE</scope>
    <source>
        <strain evidence="2">CSS-01s</strain>
    </source>
</reference>
<protein>
    <submittedName>
        <fullName evidence="1">Uncharacterized protein</fullName>
    </submittedName>
</protein>
<reference evidence="2" key="2">
    <citation type="journal article" date="2018" name="DNA Res.">
        <title>Comparative genome and transcriptome analyses reveal adaptations to opportunistic infections in woody plant degrading pathogens of Botryosphaeriaceae.</title>
        <authorList>
            <person name="Yan J.Y."/>
            <person name="Zhao W.S."/>
            <person name="Chen Z."/>
            <person name="Xing Q.K."/>
            <person name="Zhang W."/>
            <person name="Chethana K.W.T."/>
            <person name="Xue M.F."/>
            <person name="Xu J.P."/>
            <person name="Phillips A.J.L."/>
            <person name="Wang Y."/>
            <person name="Liu J.H."/>
            <person name="Liu M."/>
            <person name="Zhou Y."/>
            <person name="Jayawardena R.S."/>
            <person name="Manawasinghe I.S."/>
            <person name="Huang J.B."/>
            <person name="Qiao G.H."/>
            <person name="Fu C.Y."/>
            <person name="Guo F.F."/>
            <person name="Dissanayake A.J."/>
            <person name="Peng Y.L."/>
            <person name="Hyde K.D."/>
            <person name="Li X.H."/>
        </authorList>
    </citation>
    <scope>NUCLEOTIDE SEQUENCE</scope>
    <source>
        <strain evidence="2">CSS-01s</strain>
    </source>
</reference>
<dbReference type="EMBL" id="MDYX01000037">
    <property type="protein sequence ID" value="KAF9629864.1"/>
    <property type="molecule type" value="Genomic_DNA"/>
</dbReference>
<reference evidence="1 3" key="3">
    <citation type="journal article" date="2019" name="Sci. Rep.">
        <title>A multi-omics analysis of the grapevine pathogen Lasiodiplodia theobromae reveals that temperature affects the expression of virulence- and pathogenicity-related genes.</title>
        <authorList>
            <person name="Felix C."/>
            <person name="Meneses R."/>
            <person name="Goncalves M.F.M."/>
            <person name="Tilleman L."/>
            <person name="Duarte A.S."/>
            <person name="Jorrin-Novo J.V."/>
            <person name="Van de Peer Y."/>
            <person name="Deforce D."/>
            <person name="Van Nieuwerburgh F."/>
            <person name="Esteves A.C."/>
            <person name="Alves A."/>
        </authorList>
    </citation>
    <scope>NUCLEOTIDE SEQUENCE [LARGE SCALE GENOMIC DNA]</scope>
    <source>
        <strain evidence="1 3">LA-SOL3</strain>
    </source>
</reference>
<keyword evidence="3" id="KW-1185">Reference proteome</keyword>
<organism evidence="1 3">
    <name type="scientific">Lasiodiplodia theobromae</name>
    <dbReference type="NCBI Taxonomy" id="45133"/>
    <lineage>
        <taxon>Eukaryota</taxon>
        <taxon>Fungi</taxon>
        <taxon>Dikarya</taxon>
        <taxon>Ascomycota</taxon>
        <taxon>Pezizomycotina</taxon>
        <taxon>Dothideomycetes</taxon>
        <taxon>Dothideomycetes incertae sedis</taxon>
        <taxon>Botryosphaeriales</taxon>
        <taxon>Botryosphaeriaceae</taxon>
        <taxon>Lasiodiplodia</taxon>
    </lineage>
</organism>
<evidence type="ECO:0000313" key="3">
    <source>
        <dbReference type="Proteomes" id="UP000325902"/>
    </source>
</evidence>
<dbReference type="OrthoDB" id="5387895at2759"/>
<dbReference type="Proteomes" id="UP000627934">
    <property type="component" value="Unassembled WGS sequence"/>
</dbReference>
<proteinExistence type="predicted"/>
<comment type="caution">
    <text evidence="1">The sequence shown here is derived from an EMBL/GenBank/DDBJ whole genome shotgun (WGS) entry which is preliminary data.</text>
</comment>
<dbReference type="EMBL" id="VCHE01000082">
    <property type="protein sequence ID" value="KAB2572222.1"/>
    <property type="molecule type" value="Genomic_DNA"/>
</dbReference>
<gene>
    <name evidence="2" type="ORF">BFW01_g45</name>
    <name evidence="1" type="ORF">DBV05_g9103</name>
</gene>
<accession>A0A5N5D477</accession>
<name>A0A5N5D477_9PEZI</name>
<dbReference type="AlphaFoldDB" id="A0A5N5D477"/>